<proteinExistence type="inferred from homology"/>
<evidence type="ECO:0000256" key="1">
    <source>
        <dbReference type="ARBA" id="ARBA00001947"/>
    </source>
</evidence>
<feature type="transmembrane region" description="Helical" evidence="10">
    <location>
        <begin position="219"/>
        <end position="246"/>
    </location>
</feature>
<evidence type="ECO:0000259" key="11">
    <source>
        <dbReference type="Pfam" id="PF02163"/>
    </source>
</evidence>
<evidence type="ECO:0000256" key="5">
    <source>
        <dbReference type="ARBA" id="ARBA00022692"/>
    </source>
</evidence>
<dbReference type="GO" id="GO:0008233">
    <property type="term" value="F:peptidase activity"/>
    <property type="evidence" value="ECO:0007669"/>
    <property type="project" value="UniProtKB-KW"/>
</dbReference>
<evidence type="ECO:0000256" key="2">
    <source>
        <dbReference type="ARBA" id="ARBA00004141"/>
    </source>
</evidence>
<dbReference type="InterPro" id="IPR008915">
    <property type="entry name" value="Peptidase_M50"/>
</dbReference>
<comment type="cofactor">
    <cofactor evidence="1">
        <name>Zn(2+)</name>
        <dbReference type="ChEBI" id="CHEBI:29105"/>
    </cofactor>
</comment>
<evidence type="ECO:0000313" key="12">
    <source>
        <dbReference type="EMBL" id="OGF98096.1"/>
    </source>
</evidence>
<protein>
    <recommendedName>
        <fullName evidence="11">Peptidase M50 domain-containing protein</fullName>
    </recommendedName>
</protein>
<comment type="caution">
    <text evidence="12">The sequence shown here is derived from an EMBL/GenBank/DDBJ whole genome shotgun (WGS) entry which is preliminary data.</text>
</comment>
<keyword evidence="7" id="KW-0809">Transit peptide</keyword>
<keyword evidence="5 10" id="KW-0812">Transmembrane</keyword>
<keyword evidence="9 10" id="KW-0472">Membrane</keyword>
<feature type="transmembrane region" description="Helical" evidence="10">
    <location>
        <begin position="47"/>
        <end position="67"/>
    </location>
</feature>
<feature type="transmembrane region" description="Helical" evidence="10">
    <location>
        <begin position="14"/>
        <end position="35"/>
    </location>
</feature>
<feature type="transmembrane region" description="Helical" evidence="10">
    <location>
        <begin position="266"/>
        <end position="284"/>
    </location>
</feature>
<dbReference type="EMBL" id="MFIW01000010">
    <property type="protein sequence ID" value="OGF98096.1"/>
    <property type="molecule type" value="Genomic_DNA"/>
</dbReference>
<name>A0A1F5YDP6_9BACT</name>
<dbReference type="Proteomes" id="UP000179034">
    <property type="component" value="Unassembled WGS sequence"/>
</dbReference>
<evidence type="ECO:0000313" key="13">
    <source>
        <dbReference type="Proteomes" id="UP000179034"/>
    </source>
</evidence>
<reference evidence="12 13" key="1">
    <citation type="journal article" date="2016" name="Nat. Commun.">
        <title>Thousands of microbial genomes shed light on interconnected biogeochemical processes in an aquifer system.</title>
        <authorList>
            <person name="Anantharaman K."/>
            <person name="Brown C.T."/>
            <person name="Hug L.A."/>
            <person name="Sharon I."/>
            <person name="Castelle C.J."/>
            <person name="Probst A.J."/>
            <person name="Thomas B.C."/>
            <person name="Singh A."/>
            <person name="Wilkins M.J."/>
            <person name="Karaoz U."/>
            <person name="Brodie E.L."/>
            <person name="Williams K.H."/>
            <person name="Hubbard S.S."/>
            <person name="Banfield J.F."/>
        </authorList>
    </citation>
    <scope>NUCLEOTIDE SEQUENCE [LARGE SCALE GENOMIC DNA]</scope>
</reference>
<evidence type="ECO:0000256" key="9">
    <source>
        <dbReference type="ARBA" id="ARBA00023136"/>
    </source>
</evidence>
<dbReference type="InterPro" id="IPR044838">
    <property type="entry name" value="EGY1-like"/>
</dbReference>
<dbReference type="GO" id="GO:0016020">
    <property type="term" value="C:membrane"/>
    <property type="evidence" value="ECO:0007669"/>
    <property type="project" value="UniProtKB-SubCell"/>
</dbReference>
<gene>
    <name evidence="12" type="ORF">A2Z06_01765</name>
</gene>
<evidence type="ECO:0000256" key="8">
    <source>
        <dbReference type="ARBA" id="ARBA00022989"/>
    </source>
</evidence>
<keyword evidence="4" id="KW-0645">Protease</keyword>
<comment type="similarity">
    <text evidence="3">Belongs to the peptidase M50B family.</text>
</comment>
<evidence type="ECO:0000256" key="7">
    <source>
        <dbReference type="ARBA" id="ARBA00022946"/>
    </source>
</evidence>
<feature type="transmembrane region" description="Helical" evidence="10">
    <location>
        <begin position="79"/>
        <end position="98"/>
    </location>
</feature>
<accession>A0A1F5YDP6</accession>
<sequence>MVTFPEDGAPRRRWGINLLLLLATIASTLFVGAILEGSDPAADYRSLLVGIPFSVTIIGILGLHELGHYYAARRYGLNVSLPYFIPFPTLLGTLGAFIKMRSPIHNRRMLLEIGAAGPIAGLLASIPAVIYGLSLSSFQEIPPDGVEGISLGSSLLFSALERLVVGSPPEGQELFLHPIAFAGWAGFFVTALNLLPIGQLDGGHVSYALFGRIQRKISLFIFLALIPLGYFWPGWLVWVVLILLLIKIPHPPVIYEDVPLGRWRKAVGWSVILILLLTFIPTPIEVF</sequence>
<comment type="subcellular location">
    <subcellularLocation>
        <location evidence="2">Membrane</location>
        <topology evidence="2">Multi-pass membrane protein</topology>
    </subcellularLocation>
</comment>
<evidence type="ECO:0000256" key="10">
    <source>
        <dbReference type="SAM" id="Phobius"/>
    </source>
</evidence>
<dbReference type="PANTHER" id="PTHR31412:SF0">
    <property type="entry name" value="ZINC METALLOPROTEASE EGY1, CHLOROPLASTIC-RELATED"/>
    <property type="match status" value="1"/>
</dbReference>
<feature type="domain" description="Peptidase M50" evidence="11">
    <location>
        <begin position="53"/>
        <end position="217"/>
    </location>
</feature>
<dbReference type="PANTHER" id="PTHR31412">
    <property type="entry name" value="ZINC METALLOPROTEASE EGY1"/>
    <property type="match status" value="1"/>
</dbReference>
<dbReference type="AlphaFoldDB" id="A0A1F5YDP6"/>
<organism evidence="12 13">
    <name type="scientific">Candidatus Glassbacteria bacterium RBG_16_58_8</name>
    <dbReference type="NCBI Taxonomy" id="1817866"/>
    <lineage>
        <taxon>Bacteria</taxon>
        <taxon>Candidatus Glassiibacteriota</taxon>
    </lineage>
</organism>
<dbReference type="GO" id="GO:0006508">
    <property type="term" value="P:proteolysis"/>
    <property type="evidence" value="ECO:0007669"/>
    <property type="project" value="UniProtKB-KW"/>
</dbReference>
<feature type="transmembrane region" description="Helical" evidence="10">
    <location>
        <begin position="110"/>
        <end position="133"/>
    </location>
</feature>
<evidence type="ECO:0000256" key="4">
    <source>
        <dbReference type="ARBA" id="ARBA00022670"/>
    </source>
</evidence>
<evidence type="ECO:0000256" key="6">
    <source>
        <dbReference type="ARBA" id="ARBA00022801"/>
    </source>
</evidence>
<keyword evidence="6" id="KW-0378">Hydrolase</keyword>
<evidence type="ECO:0000256" key="3">
    <source>
        <dbReference type="ARBA" id="ARBA00007931"/>
    </source>
</evidence>
<keyword evidence="8 10" id="KW-1133">Transmembrane helix</keyword>
<dbReference type="CDD" id="cd06160">
    <property type="entry name" value="S2P-M50_like_2"/>
    <property type="match status" value="1"/>
</dbReference>
<dbReference type="Pfam" id="PF02163">
    <property type="entry name" value="Peptidase_M50"/>
    <property type="match status" value="1"/>
</dbReference>
<feature type="transmembrane region" description="Helical" evidence="10">
    <location>
        <begin position="175"/>
        <end position="198"/>
    </location>
</feature>